<dbReference type="SUPFAM" id="SSF51126">
    <property type="entry name" value="Pectin lyase-like"/>
    <property type="match status" value="1"/>
</dbReference>
<dbReference type="OrthoDB" id="1781324at2"/>
<reference evidence="3 4" key="1">
    <citation type="submission" date="2018-08" db="EMBL/GenBank/DDBJ databases">
        <title>A genome reference for cultivated species of the human gut microbiota.</title>
        <authorList>
            <person name="Zou Y."/>
            <person name="Xue W."/>
            <person name="Luo G."/>
        </authorList>
    </citation>
    <scope>NUCLEOTIDE SEQUENCE [LARGE SCALE GENOMIC DNA]</scope>
    <source>
        <strain evidence="3 4">AM07-24</strain>
    </source>
</reference>
<dbReference type="InterPro" id="IPR013783">
    <property type="entry name" value="Ig-like_fold"/>
</dbReference>
<dbReference type="SUPFAM" id="SSF49265">
    <property type="entry name" value="Fibronectin type III"/>
    <property type="match status" value="1"/>
</dbReference>
<dbReference type="Gene3D" id="2.60.40.10">
    <property type="entry name" value="Immunoglobulins"/>
    <property type="match status" value="1"/>
</dbReference>
<feature type="region of interest" description="Disordered" evidence="1">
    <location>
        <begin position="596"/>
        <end position="632"/>
    </location>
</feature>
<gene>
    <name evidence="3" type="ORF">DW099_18950</name>
</gene>
<dbReference type="STRING" id="1776384.GCA_900086585_01487"/>
<evidence type="ECO:0000256" key="2">
    <source>
        <dbReference type="SAM" id="SignalP"/>
    </source>
</evidence>
<keyword evidence="4" id="KW-1185">Reference proteome</keyword>
<sequence length="936" mass="100436">MKKFLAMLLTAGLVISMIPGVAFAEEVPAEPVAQIGGDKFPTLQEAFNSVSTSSETEITLLADVEEEITIDYNDYRSFILDLNGSTIGGTIQNVTSYLTIQDSSEGKTGTVNASIELTGDINTWKNSKLTILSGTFTGDIVAGNKGTLCVEGGTIDGTITKNSGTVVCTGGLFKVQPGNDMLEIGYLASEEPIDGYYQVEADRAAQIGNTTYNTLKQALTKAKDGDTVRLLKDQINIRSINYYEINKSIVLDLNGKTISTPGTRTIYTNKNDVTKNITIKNGTILNTNTSNNPSVGIQAEQQVNLTLENVTVEAAGTNSYGVFANPKENIVQPVITVKGDKTKISGNVAGIAVNGYVEAGKDVRPATLIVEDGTIEGGRYGIAGNGEQHNTNITINGGTIIGGSCGIFHPQDGKLDISGGNITGATGIEMRAGELNVSGSPVITAMGEYTSDSNGSGNTSSGVGIAVAQHTTKKPISVIIDGGTIKGEKSLAEMNPEENDKEDISKVTIDVRGGTFDGEVAAEDVTKFIHGGTYSTDPTGFVGDDRYAYKMNEQYIVAPEGYQSANWVFEKDAVNDKLYIGTYHIPYVPPAPVDPITNTGSASSESATTNADISKDPASTKEEKTEVTEDNKEVTTTTIKIAPETAERIVQRAIQHSSAHIIIDATTGKAVNTGAGDKTEVVLPASTILTLAEKTTADVVIKSDIAEITLDAKAVNAVAAQTSGEIAANDTVIVVAQKVKDESNEMRFDLKVVTPNGPVLDFDGGDVLVKVQLNDQLKTKERLACLYIDNYGWLNRVEGSKNADSTYAFVTGHFSAYAIMEERDADKLMKKQTSLTKGVQNTTIKLSSSLLSKGIKLKWKKSKGFKVDQYQIYRAVKKNGKYSRIYLTKKGTTTSVTNRKNLKKGKRYFYKVRGVRTIAGKTFYTKWSNKANRIYR</sequence>
<dbReference type="Proteomes" id="UP000284841">
    <property type="component" value="Unassembled WGS sequence"/>
</dbReference>
<dbReference type="RefSeq" id="WP_118336676.1">
    <property type="nucleotide sequence ID" value="NZ_AP025567.1"/>
</dbReference>
<comment type="caution">
    <text evidence="3">The sequence shown here is derived from an EMBL/GenBank/DDBJ whole genome shotgun (WGS) entry which is preliminary data.</text>
</comment>
<feature type="compositionally biased region" description="Polar residues" evidence="1">
    <location>
        <begin position="596"/>
        <end position="612"/>
    </location>
</feature>
<dbReference type="InterPro" id="IPR036116">
    <property type="entry name" value="FN3_sf"/>
</dbReference>
<evidence type="ECO:0008006" key="5">
    <source>
        <dbReference type="Google" id="ProtNLM"/>
    </source>
</evidence>
<accession>A0A415DTW8</accession>
<proteinExistence type="predicted"/>
<feature type="chain" id="PRO_5019561317" description="Fibronectin type-III domain-containing protein" evidence="2">
    <location>
        <begin position="25"/>
        <end position="936"/>
    </location>
</feature>
<keyword evidence="2" id="KW-0732">Signal</keyword>
<name>A0A415DTW8_9FIRM</name>
<evidence type="ECO:0000256" key="1">
    <source>
        <dbReference type="SAM" id="MobiDB-lite"/>
    </source>
</evidence>
<dbReference type="AlphaFoldDB" id="A0A415DTW8"/>
<evidence type="ECO:0000313" key="3">
    <source>
        <dbReference type="EMBL" id="RHJ83396.1"/>
    </source>
</evidence>
<feature type="compositionally biased region" description="Basic and acidic residues" evidence="1">
    <location>
        <begin position="613"/>
        <end position="632"/>
    </location>
</feature>
<organism evidence="3 4">
    <name type="scientific">Emergencia timonensis</name>
    <dbReference type="NCBI Taxonomy" id="1776384"/>
    <lineage>
        <taxon>Bacteria</taxon>
        <taxon>Bacillati</taxon>
        <taxon>Bacillota</taxon>
        <taxon>Clostridia</taxon>
        <taxon>Peptostreptococcales</taxon>
        <taxon>Anaerovoracaceae</taxon>
        <taxon>Emergencia</taxon>
    </lineage>
</organism>
<protein>
    <recommendedName>
        <fullName evidence="5">Fibronectin type-III domain-containing protein</fullName>
    </recommendedName>
</protein>
<evidence type="ECO:0000313" key="4">
    <source>
        <dbReference type="Proteomes" id="UP000284841"/>
    </source>
</evidence>
<dbReference type="EMBL" id="QRMS01000009">
    <property type="protein sequence ID" value="RHJ83396.1"/>
    <property type="molecule type" value="Genomic_DNA"/>
</dbReference>
<feature type="signal peptide" evidence="2">
    <location>
        <begin position="1"/>
        <end position="24"/>
    </location>
</feature>
<dbReference type="InterPro" id="IPR011050">
    <property type="entry name" value="Pectin_lyase_fold/virulence"/>
</dbReference>